<accession>A0A1S3VCX5</accession>
<dbReference type="SUPFAM" id="SSF53335">
    <property type="entry name" value="S-adenosyl-L-methionine-dependent methyltransferases"/>
    <property type="match status" value="1"/>
</dbReference>
<dbReference type="GO" id="GO:0008168">
    <property type="term" value="F:methyltransferase activity"/>
    <property type="evidence" value="ECO:0007669"/>
    <property type="project" value="UniProtKB-KW"/>
</dbReference>
<dbReference type="InterPro" id="IPR029063">
    <property type="entry name" value="SAM-dependent_MTases_sf"/>
</dbReference>
<dbReference type="GeneID" id="106773954"/>
<dbReference type="RefSeq" id="XP_014516208.2">
    <property type="nucleotide sequence ID" value="XM_014660722.2"/>
</dbReference>
<proteinExistence type="predicted"/>
<evidence type="ECO:0000256" key="1">
    <source>
        <dbReference type="ARBA" id="ARBA00022603"/>
    </source>
</evidence>
<organism evidence="5 6">
    <name type="scientific">Vigna radiata var. radiata</name>
    <name type="common">Mung bean</name>
    <name type="synonym">Phaseolus aureus</name>
    <dbReference type="NCBI Taxonomy" id="3916"/>
    <lineage>
        <taxon>Eukaryota</taxon>
        <taxon>Viridiplantae</taxon>
        <taxon>Streptophyta</taxon>
        <taxon>Embryophyta</taxon>
        <taxon>Tracheophyta</taxon>
        <taxon>Spermatophyta</taxon>
        <taxon>Magnoliopsida</taxon>
        <taxon>eudicotyledons</taxon>
        <taxon>Gunneridae</taxon>
        <taxon>Pentapetalae</taxon>
        <taxon>rosids</taxon>
        <taxon>fabids</taxon>
        <taxon>Fabales</taxon>
        <taxon>Fabaceae</taxon>
        <taxon>Papilionoideae</taxon>
        <taxon>50 kb inversion clade</taxon>
        <taxon>NPAAA clade</taxon>
        <taxon>indigoferoid/millettioid clade</taxon>
        <taxon>Phaseoleae</taxon>
        <taxon>Vigna</taxon>
    </lineage>
</organism>
<evidence type="ECO:0000256" key="3">
    <source>
        <dbReference type="ARBA" id="ARBA00022723"/>
    </source>
</evidence>
<evidence type="ECO:0000256" key="4">
    <source>
        <dbReference type="ARBA" id="ARBA00022842"/>
    </source>
</evidence>
<reference evidence="5" key="1">
    <citation type="journal article" date="2014" name="Nat. Commun.">
        <title>Genome sequence of mungbean and insights into evolution within Vigna species.</title>
        <authorList>
            <person name="Kang Y.J."/>
            <person name="Kim S.K."/>
            <person name="Kim M.Y."/>
            <person name="Lestari P."/>
            <person name="Kim K.H."/>
            <person name="Ha B.K."/>
            <person name="Jun T.H."/>
            <person name="Hwang W.J."/>
            <person name="Lee T."/>
            <person name="Lee J."/>
            <person name="Shim S."/>
            <person name="Yoon M.Y."/>
            <person name="Jang Y.E."/>
            <person name="Han K.S."/>
            <person name="Taeprayoon P."/>
            <person name="Yoon N."/>
            <person name="Somta P."/>
            <person name="Tanya P."/>
            <person name="Kim K.S."/>
            <person name="Gwag J.G."/>
            <person name="Moon J.K."/>
            <person name="Lee Y.H."/>
            <person name="Park B.S."/>
            <person name="Bombarely A."/>
            <person name="Doyle J.J."/>
            <person name="Jackson S.A."/>
            <person name="Schafleitner R."/>
            <person name="Srinives P."/>
            <person name="Varshney R.K."/>
            <person name="Lee S.H."/>
        </authorList>
    </citation>
    <scope>NUCLEOTIDE SEQUENCE [LARGE SCALE GENOMIC DNA]</scope>
    <source>
        <strain evidence="5">cv. VC1973A</strain>
    </source>
</reference>
<dbReference type="Gene3D" id="1.10.1200.270">
    <property type="entry name" value="Methyltransferase, alpha-helical capping domain"/>
    <property type="match status" value="1"/>
</dbReference>
<keyword evidence="2" id="KW-0808">Transferase</keyword>
<gene>
    <name evidence="6" type="primary">LOC106773954</name>
</gene>
<dbReference type="Gene3D" id="3.40.50.150">
    <property type="entry name" value="Vaccinia Virus protein VP39"/>
    <property type="match status" value="1"/>
</dbReference>
<dbReference type="Pfam" id="PF03492">
    <property type="entry name" value="Methyltransf_7"/>
    <property type="match status" value="1"/>
</dbReference>
<name>A0A1S3VCX5_VIGRR</name>
<dbReference type="AlphaFoldDB" id="A0A1S3VCX5"/>
<keyword evidence="4" id="KW-0460">Magnesium</keyword>
<dbReference type="GO" id="GO:0032259">
    <property type="term" value="P:methylation"/>
    <property type="evidence" value="ECO:0007669"/>
    <property type="project" value="UniProtKB-KW"/>
</dbReference>
<dbReference type="InterPro" id="IPR042086">
    <property type="entry name" value="MeTrfase_capping"/>
</dbReference>
<keyword evidence="5" id="KW-1185">Reference proteome</keyword>
<evidence type="ECO:0000313" key="5">
    <source>
        <dbReference type="Proteomes" id="UP000087766"/>
    </source>
</evidence>
<dbReference type="InterPro" id="IPR005299">
    <property type="entry name" value="MeTrfase_7"/>
</dbReference>
<protein>
    <submittedName>
        <fullName evidence="6">7-methylxanthosine synthase 1-like</fullName>
    </submittedName>
</protein>
<evidence type="ECO:0000313" key="6">
    <source>
        <dbReference type="RefSeq" id="XP_014516208.2"/>
    </source>
</evidence>
<dbReference type="GO" id="GO:0046872">
    <property type="term" value="F:metal ion binding"/>
    <property type="evidence" value="ECO:0007669"/>
    <property type="project" value="UniProtKB-KW"/>
</dbReference>
<sequence length="371" mass="42277">MMATKRVLHMNGGEGETSYTKNSLIQRKVASIVKPILEDTVKRLVSNISAERCWKVADLGCSSGPNSLFFVSNMLSVMDNVSMSLNQGTPRVLQIYMNDLFGNDFNNIFKLIPDFFQRIHGEKKENHVRCFIHATPGNFYGRLFPDEYIHFFHSSYCLHWLSQAPTSTRIAEPLNKGNIYITNENRPSVYEAYMKQFEKDFKLFLKSRSEELRSGGIMLLTFIGREKSHNMANPWGIIGTVLNDMVEEGLIEREKLDFFDLPIYGPTPEEVSQVIEEEGSFRLKTLKTVKIGWDGNLQEDVDDATVDSKTRALIVAKSIRAVFEPLLSANFGEVIMDELFSRFAMIVSQLIDTELESLEYTNVIVSMTKDS</sequence>
<dbReference type="KEGG" id="vra:106773954"/>
<dbReference type="OrthoDB" id="1523883at2759"/>
<keyword evidence="3" id="KW-0479">Metal-binding</keyword>
<evidence type="ECO:0000256" key="2">
    <source>
        <dbReference type="ARBA" id="ARBA00022679"/>
    </source>
</evidence>
<keyword evidence="1" id="KW-0489">Methyltransferase</keyword>
<reference evidence="6" key="2">
    <citation type="submission" date="2025-08" db="UniProtKB">
        <authorList>
            <consortium name="RefSeq"/>
        </authorList>
    </citation>
    <scope>IDENTIFICATION</scope>
    <source>
        <tissue evidence="6">Leaf</tissue>
    </source>
</reference>
<dbReference type="Proteomes" id="UP000087766">
    <property type="component" value="Chromosome 9"/>
</dbReference>
<dbReference type="PANTHER" id="PTHR31009">
    <property type="entry name" value="S-ADENOSYL-L-METHIONINE:CARBOXYL METHYLTRANSFERASE FAMILY PROTEIN"/>
    <property type="match status" value="1"/>
</dbReference>